<feature type="chain" id="PRO_5041392005" evidence="1">
    <location>
        <begin position="28"/>
        <end position="228"/>
    </location>
</feature>
<evidence type="ECO:0000313" key="2">
    <source>
        <dbReference type="EMBL" id="BDU73507.1"/>
    </source>
</evidence>
<organism evidence="2 3">
    <name type="scientific">Mesoterricola silvestris</name>
    <dbReference type="NCBI Taxonomy" id="2927979"/>
    <lineage>
        <taxon>Bacteria</taxon>
        <taxon>Pseudomonadati</taxon>
        <taxon>Acidobacteriota</taxon>
        <taxon>Holophagae</taxon>
        <taxon>Holophagales</taxon>
        <taxon>Holophagaceae</taxon>
        <taxon>Mesoterricola</taxon>
    </lineage>
</organism>
<evidence type="ECO:0000256" key="1">
    <source>
        <dbReference type="SAM" id="SignalP"/>
    </source>
</evidence>
<gene>
    <name evidence="2" type="ORF">METEAL_26810</name>
</gene>
<dbReference type="EMBL" id="AP027080">
    <property type="protein sequence ID" value="BDU73507.1"/>
    <property type="molecule type" value="Genomic_DNA"/>
</dbReference>
<keyword evidence="1" id="KW-0732">Signal</keyword>
<keyword evidence="3" id="KW-1185">Reference proteome</keyword>
<accession>A0AA48KAP0</accession>
<feature type="signal peptide" evidence="1">
    <location>
        <begin position="1"/>
        <end position="27"/>
    </location>
</feature>
<name>A0AA48KAP0_9BACT</name>
<dbReference type="Proteomes" id="UP001238179">
    <property type="component" value="Chromosome"/>
</dbReference>
<protein>
    <submittedName>
        <fullName evidence="2">Uncharacterized protein</fullName>
    </submittedName>
</protein>
<proteinExistence type="predicted"/>
<dbReference type="AlphaFoldDB" id="A0AA48KAP0"/>
<dbReference type="RefSeq" id="WP_316412178.1">
    <property type="nucleotide sequence ID" value="NZ_AP027080.1"/>
</dbReference>
<sequence length="228" mass="25468">MRNHLFHLAAPLALAAAPLGAWSPAFHEVQTARAAKLLPKRMAAFLATHSRDLATGARGQANDQVPTVEDVEEQFRRVVVFTEERKRPERIARELGVLAHQVQLLLDPSAVVGVSSLRESFQAYGDEKLAKLVLSREPFWAVTAPLDPRPRLVQWAQTKFDRNQALQPFFDEATGRRKGGWDELSVPFAQLQLSFSNGINATANIWIQLWRAVGDQWDAPGDESIARD</sequence>
<evidence type="ECO:0000313" key="3">
    <source>
        <dbReference type="Proteomes" id="UP001238179"/>
    </source>
</evidence>
<reference evidence="3" key="1">
    <citation type="journal article" date="2023" name="Int. J. Syst. Evol. Microbiol.">
        <title>Mesoterricola silvestris gen. nov., sp. nov., Mesoterricola sediminis sp. nov., Geothrix oryzae sp. nov., Geothrix edaphica sp. nov., Geothrix rubra sp. nov., and Geothrix limicola sp. nov., six novel members of Acidobacteriota isolated from soils.</title>
        <authorList>
            <person name="Itoh H."/>
            <person name="Sugisawa Y."/>
            <person name="Mise K."/>
            <person name="Xu Z."/>
            <person name="Kuniyasu M."/>
            <person name="Ushijima N."/>
            <person name="Kawano K."/>
            <person name="Kobayashi E."/>
            <person name="Shiratori Y."/>
            <person name="Masuda Y."/>
            <person name="Senoo K."/>
        </authorList>
    </citation>
    <scope>NUCLEOTIDE SEQUENCE [LARGE SCALE GENOMIC DNA]</scope>
    <source>
        <strain evidence="3">W79</strain>
    </source>
</reference>
<dbReference type="KEGG" id="msil:METEAL_26810"/>